<accession>A0ABW0KDG5</accession>
<evidence type="ECO:0000313" key="3">
    <source>
        <dbReference type="Proteomes" id="UP001596044"/>
    </source>
</evidence>
<evidence type="ECO:0008006" key="4">
    <source>
        <dbReference type="Google" id="ProtNLM"/>
    </source>
</evidence>
<dbReference type="RefSeq" id="WP_270884470.1">
    <property type="nucleotide sequence ID" value="NZ_JAQFVF010000070.1"/>
</dbReference>
<name>A0ABW0KDG5_9BACL</name>
<dbReference type="EMBL" id="JBHSMJ010000034">
    <property type="protein sequence ID" value="MFC5451458.1"/>
    <property type="molecule type" value="Genomic_DNA"/>
</dbReference>
<evidence type="ECO:0000313" key="2">
    <source>
        <dbReference type="EMBL" id="MFC5451458.1"/>
    </source>
</evidence>
<proteinExistence type="predicted"/>
<feature type="compositionally biased region" description="Basic and acidic residues" evidence="1">
    <location>
        <begin position="32"/>
        <end position="54"/>
    </location>
</feature>
<sequence>MNTDNKNNQDQHEPTIAPGMNTHDPLEEEATEKEIARGEYTEVTRLYVDRTPED</sequence>
<protein>
    <recommendedName>
        <fullName evidence="4">DUF4025 domain-containing protein</fullName>
    </recommendedName>
</protein>
<evidence type="ECO:0000256" key="1">
    <source>
        <dbReference type="SAM" id="MobiDB-lite"/>
    </source>
</evidence>
<reference evidence="3" key="1">
    <citation type="journal article" date="2019" name="Int. J. Syst. Evol. Microbiol.">
        <title>The Global Catalogue of Microorganisms (GCM) 10K type strain sequencing project: providing services to taxonomists for standard genome sequencing and annotation.</title>
        <authorList>
            <consortium name="The Broad Institute Genomics Platform"/>
            <consortium name="The Broad Institute Genome Sequencing Center for Infectious Disease"/>
            <person name="Wu L."/>
            <person name="Ma J."/>
        </authorList>
    </citation>
    <scope>NUCLEOTIDE SEQUENCE [LARGE SCALE GENOMIC DNA]</scope>
    <source>
        <strain evidence="3">KACC 11904</strain>
    </source>
</reference>
<keyword evidence="3" id="KW-1185">Reference proteome</keyword>
<feature type="region of interest" description="Disordered" evidence="1">
    <location>
        <begin position="1"/>
        <end position="54"/>
    </location>
</feature>
<gene>
    <name evidence="2" type="ORF">ACFPOG_24860</name>
</gene>
<comment type="caution">
    <text evidence="2">The sequence shown here is derived from an EMBL/GenBank/DDBJ whole genome shotgun (WGS) entry which is preliminary data.</text>
</comment>
<dbReference type="Proteomes" id="UP001596044">
    <property type="component" value="Unassembled WGS sequence"/>
</dbReference>
<organism evidence="2 3">
    <name type="scientific">Paenibacillus aestuarii</name>
    <dbReference type="NCBI Taxonomy" id="516965"/>
    <lineage>
        <taxon>Bacteria</taxon>
        <taxon>Bacillati</taxon>
        <taxon>Bacillota</taxon>
        <taxon>Bacilli</taxon>
        <taxon>Bacillales</taxon>
        <taxon>Paenibacillaceae</taxon>
        <taxon>Paenibacillus</taxon>
    </lineage>
</organism>